<dbReference type="OrthoDB" id="7438460at2759"/>
<proteinExistence type="predicted"/>
<dbReference type="AlphaFoldDB" id="A0A8B8HNW7"/>
<evidence type="ECO:0000313" key="3">
    <source>
        <dbReference type="RefSeq" id="XP_026485231.2"/>
    </source>
</evidence>
<reference evidence="3" key="1">
    <citation type="submission" date="2025-08" db="UniProtKB">
        <authorList>
            <consortium name="RefSeq"/>
        </authorList>
    </citation>
    <scope>IDENTIFICATION</scope>
    <source>
        <tissue evidence="3">Whole body</tissue>
    </source>
</reference>
<name>A0A8B8HNW7_VANTA</name>
<gene>
    <name evidence="3" type="primary">LOC113392853</name>
</gene>
<protein>
    <submittedName>
        <fullName evidence="3">Uncharacterized protein LOC113392853</fullName>
    </submittedName>
</protein>
<dbReference type="GeneID" id="113392853"/>
<keyword evidence="2" id="KW-1185">Reference proteome</keyword>
<keyword evidence="1" id="KW-0732">Signal</keyword>
<feature type="chain" id="PRO_5045076566" evidence="1">
    <location>
        <begin position="20"/>
        <end position="97"/>
    </location>
</feature>
<sequence length="97" mass="10729">MRSLILFAVIFLMSVLVYSSPINPKRLLINRPKEHDIFKRSAQVKGAKPGTKGYNPSPPVDLRKGEFMCGNSVCKLKPGEIPKGCNGVCQYPLNPMP</sequence>
<dbReference type="RefSeq" id="XP_026485231.2">
    <property type="nucleotide sequence ID" value="XM_026629446.2"/>
</dbReference>
<feature type="signal peptide" evidence="1">
    <location>
        <begin position="1"/>
        <end position="19"/>
    </location>
</feature>
<dbReference type="Proteomes" id="UP001652626">
    <property type="component" value="Chromosome 25"/>
</dbReference>
<organism evidence="2 3">
    <name type="scientific">Vanessa tameamea</name>
    <name type="common">Kamehameha butterfly</name>
    <dbReference type="NCBI Taxonomy" id="334116"/>
    <lineage>
        <taxon>Eukaryota</taxon>
        <taxon>Metazoa</taxon>
        <taxon>Ecdysozoa</taxon>
        <taxon>Arthropoda</taxon>
        <taxon>Hexapoda</taxon>
        <taxon>Insecta</taxon>
        <taxon>Pterygota</taxon>
        <taxon>Neoptera</taxon>
        <taxon>Endopterygota</taxon>
        <taxon>Lepidoptera</taxon>
        <taxon>Glossata</taxon>
        <taxon>Ditrysia</taxon>
        <taxon>Papilionoidea</taxon>
        <taxon>Nymphalidae</taxon>
        <taxon>Nymphalinae</taxon>
        <taxon>Vanessa</taxon>
    </lineage>
</organism>
<accession>A0A8B8HNW7</accession>
<evidence type="ECO:0000313" key="2">
    <source>
        <dbReference type="Proteomes" id="UP001652626"/>
    </source>
</evidence>
<dbReference type="OMA" id="LRKGEFM"/>
<evidence type="ECO:0000256" key="1">
    <source>
        <dbReference type="SAM" id="SignalP"/>
    </source>
</evidence>